<dbReference type="PROSITE" id="PS50076">
    <property type="entry name" value="DNAJ_2"/>
    <property type="match status" value="1"/>
</dbReference>
<feature type="domain" description="CR-type" evidence="9">
    <location>
        <begin position="139"/>
        <end position="221"/>
    </location>
</feature>
<keyword evidence="7" id="KW-0472">Membrane</keyword>
<dbReference type="PROSITE" id="PS51188">
    <property type="entry name" value="ZF_CR"/>
    <property type="match status" value="1"/>
</dbReference>
<dbReference type="InterPro" id="IPR008971">
    <property type="entry name" value="HSP40/DnaJ_pept-bd"/>
</dbReference>
<dbReference type="PROSITE" id="PS00636">
    <property type="entry name" value="DNAJ_1"/>
    <property type="match status" value="1"/>
</dbReference>
<evidence type="ECO:0000259" key="9">
    <source>
        <dbReference type="PROSITE" id="PS51188"/>
    </source>
</evidence>
<dbReference type="PANTHER" id="PTHR43096:SF52">
    <property type="entry name" value="DNAJ HOMOLOG 1, MITOCHONDRIAL-RELATED"/>
    <property type="match status" value="1"/>
</dbReference>
<sequence length="369" mass="38940">MNEKDYYAILGVEKDATSDQVRKAFQQKARKLHPDVNKEPDAEERFKEVSEAYAVLSDESKRRRYDAMRSGSPFGGYGAPAGEAQGDPFTGGSPFGWGFPFGAAGYGRRRATRARSYNPRAGADITFNLTLDDETARKGGSRGVTFQRFVVCDVCSGKGSVESAHAETCPTCGGRGRIQVDLTGVFGFGALDVECPECEGSGKVVADPCENCGGSGRVLSASEVVVEIPAGSHDGDVVRVKGMGNAGTNGSSSGDFVCRLGVPSEQLSPRQAFGFQVLGFDAPFIVFGAIAGVIPSMLLYVVALLLLGAFMVVRGGPVGRNARWWRNALTTFLGGAANGALLALVMVSMFSCGSSMGRRALYRSGFVGL</sequence>
<keyword evidence="4 6" id="KW-0862">Zinc</keyword>
<feature type="transmembrane region" description="Helical" evidence="7">
    <location>
        <begin position="332"/>
        <end position="353"/>
    </location>
</feature>
<keyword evidence="1 6" id="KW-0479">Metal-binding</keyword>
<dbReference type="InterPro" id="IPR036410">
    <property type="entry name" value="HSP_DnaJ_Cys-rich_dom_sf"/>
</dbReference>
<comment type="caution">
    <text evidence="10">The sequence shown here is derived from an EMBL/GenBank/DDBJ whole genome shotgun (WGS) entry which is preliminary data.</text>
</comment>
<dbReference type="EMBL" id="FNWT01000007">
    <property type="protein sequence ID" value="SEH61730.1"/>
    <property type="molecule type" value="Genomic_DNA"/>
</dbReference>
<evidence type="ECO:0000259" key="8">
    <source>
        <dbReference type="PROSITE" id="PS50076"/>
    </source>
</evidence>
<dbReference type="SUPFAM" id="SSF49493">
    <property type="entry name" value="HSP40/DnaJ peptide-binding domain"/>
    <property type="match status" value="1"/>
</dbReference>
<dbReference type="PRINTS" id="PR00625">
    <property type="entry name" value="JDOMAIN"/>
</dbReference>
<evidence type="ECO:0000256" key="7">
    <source>
        <dbReference type="SAM" id="Phobius"/>
    </source>
</evidence>
<dbReference type="CDD" id="cd06257">
    <property type="entry name" value="DnaJ"/>
    <property type="match status" value="1"/>
</dbReference>
<dbReference type="Gene3D" id="6.20.20.10">
    <property type="match status" value="2"/>
</dbReference>
<feature type="zinc finger region" description="CR-type" evidence="6">
    <location>
        <begin position="139"/>
        <end position="221"/>
    </location>
</feature>
<gene>
    <name evidence="10" type="ORF">SAMN05216447_10780</name>
</gene>
<keyword evidence="7" id="KW-1133">Transmembrane helix</keyword>
<feature type="domain" description="J" evidence="8">
    <location>
        <begin position="5"/>
        <end position="69"/>
    </location>
</feature>
<keyword evidence="3 6" id="KW-0863">Zinc-finger</keyword>
<dbReference type="Proteomes" id="UP000199135">
    <property type="component" value="Unassembled WGS sequence"/>
</dbReference>
<evidence type="ECO:0000313" key="10">
    <source>
        <dbReference type="EMBL" id="SEH61730.1"/>
    </source>
</evidence>
<dbReference type="InterPro" id="IPR001305">
    <property type="entry name" value="HSP_DnaJ_Cys-rich_dom"/>
</dbReference>
<evidence type="ECO:0000256" key="3">
    <source>
        <dbReference type="ARBA" id="ARBA00022771"/>
    </source>
</evidence>
<evidence type="ECO:0000313" key="11">
    <source>
        <dbReference type="Proteomes" id="UP000199135"/>
    </source>
</evidence>
<evidence type="ECO:0000256" key="6">
    <source>
        <dbReference type="PROSITE-ProRule" id="PRU00546"/>
    </source>
</evidence>
<proteinExistence type="predicted"/>
<dbReference type="InterPro" id="IPR018253">
    <property type="entry name" value="DnaJ_domain_CS"/>
</dbReference>
<reference evidence="10 11" key="1">
    <citation type="submission" date="2016-10" db="EMBL/GenBank/DDBJ databases">
        <authorList>
            <person name="Varghese N."/>
            <person name="Submissions S."/>
        </authorList>
    </citation>
    <scope>NUCLEOTIDE SEQUENCE [LARGE SCALE GENOMIC DNA]</scope>
    <source>
        <strain evidence="10 11">WCP15</strain>
    </source>
</reference>
<feature type="transmembrane region" description="Helical" evidence="7">
    <location>
        <begin position="284"/>
        <end position="312"/>
    </location>
</feature>
<keyword evidence="5" id="KW-0143">Chaperone</keyword>
<evidence type="ECO:0000256" key="5">
    <source>
        <dbReference type="ARBA" id="ARBA00023186"/>
    </source>
</evidence>
<dbReference type="InterPro" id="IPR001623">
    <property type="entry name" value="DnaJ_domain"/>
</dbReference>
<dbReference type="SMART" id="SM00271">
    <property type="entry name" value="DnaJ"/>
    <property type="match status" value="1"/>
</dbReference>
<evidence type="ECO:0000256" key="1">
    <source>
        <dbReference type="ARBA" id="ARBA00022723"/>
    </source>
</evidence>
<dbReference type="Pfam" id="PF00684">
    <property type="entry name" value="DnaJ_CXXCXGXG"/>
    <property type="match status" value="1"/>
</dbReference>
<keyword evidence="7" id="KW-0812">Transmembrane</keyword>
<protein>
    <submittedName>
        <fullName evidence="10">DnaJ central domain-containing protein</fullName>
    </submittedName>
</protein>
<evidence type="ECO:0000256" key="2">
    <source>
        <dbReference type="ARBA" id="ARBA00022737"/>
    </source>
</evidence>
<dbReference type="Pfam" id="PF00226">
    <property type="entry name" value="DnaJ"/>
    <property type="match status" value="1"/>
</dbReference>
<organism evidence="10 11">
    <name type="scientific">Parafannyhessea umbonata</name>
    <dbReference type="NCBI Taxonomy" id="604330"/>
    <lineage>
        <taxon>Bacteria</taxon>
        <taxon>Bacillati</taxon>
        <taxon>Actinomycetota</taxon>
        <taxon>Coriobacteriia</taxon>
        <taxon>Coriobacteriales</taxon>
        <taxon>Atopobiaceae</taxon>
        <taxon>Parafannyhessea</taxon>
    </lineage>
</organism>
<accession>A0A1H6JMH6</accession>
<dbReference type="RefSeq" id="WP_306806908.1">
    <property type="nucleotide sequence ID" value="NZ_FNWT01000007.1"/>
</dbReference>
<dbReference type="Gene3D" id="2.60.260.20">
    <property type="entry name" value="Urease metallochaperone UreE, N-terminal domain"/>
    <property type="match status" value="1"/>
</dbReference>
<keyword evidence="2" id="KW-0677">Repeat</keyword>
<dbReference type="Gene3D" id="1.10.287.110">
    <property type="entry name" value="DnaJ domain"/>
    <property type="match status" value="1"/>
</dbReference>
<dbReference type="CDD" id="cd10719">
    <property type="entry name" value="DnaJ_zf"/>
    <property type="match status" value="1"/>
</dbReference>
<dbReference type="InterPro" id="IPR002939">
    <property type="entry name" value="DnaJ_C"/>
</dbReference>
<evidence type="ECO:0000256" key="4">
    <source>
        <dbReference type="ARBA" id="ARBA00022833"/>
    </source>
</evidence>
<dbReference type="InterPro" id="IPR036869">
    <property type="entry name" value="J_dom_sf"/>
</dbReference>
<keyword evidence="11" id="KW-1185">Reference proteome</keyword>
<dbReference type="Pfam" id="PF01556">
    <property type="entry name" value="DnaJ_C"/>
    <property type="match status" value="1"/>
</dbReference>
<dbReference type="PANTHER" id="PTHR43096">
    <property type="entry name" value="DNAJ HOMOLOG 1, MITOCHONDRIAL-RELATED"/>
    <property type="match status" value="1"/>
</dbReference>
<name>A0A1H6JMH6_9ACTN</name>
<dbReference type="SUPFAM" id="SSF57938">
    <property type="entry name" value="DnaJ/Hsp40 cysteine-rich domain"/>
    <property type="match status" value="1"/>
</dbReference>
<dbReference type="SUPFAM" id="SSF46565">
    <property type="entry name" value="Chaperone J-domain"/>
    <property type="match status" value="1"/>
</dbReference>